<evidence type="ECO:0000256" key="1">
    <source>
        <dbReference type="ARBA" id="ARBA00022679"/>
    </source>
</evidence>
<dbReference type="SUPFAM" id="SSF55729">
    <property type="entry name" value="Acyl-CoA N-acyltransferases (Nat)"/>
    <property type="match status" value="2"/>
</dbReference>
<dbReference type="Proteomes" id="UP000031774">
    <property type="component" value="Chromosome"/>
</dbReference>
<keyword evidence="2" id="KW-0012">Acyltransferase</keyword>
<gene>
    <name evidence="4" type="ORF">SVTN_07090</name>
</gene>
<dbReference type="GO" id="GO:0016747">
    <property type="term" value="F:acyltransferase activity, transferring groups other than amino-acyl groups"/>
    <property type="evidence" value="ECO:0007669"/>
    <property type="project" value="InterPro"/>
</dbReference>
<dbReference type="Pfam" id="PF00583">
    <property type="entry name" value="Acetyltransf_1"/>
    <property type="match status" value="2"/>
</dbReference>
<name>A0A0B5I7K4_9ACTN</name>
<dbReference type="PROSITE" id="PS51186">
    <property type="entry name" value="GNAT"/>
    <property type="match status" value="2"/>
</dbReference>
<sequence>MTTTLRPSEPLQQSADGGRSRTFDICVNSRRVGSVHLATDQAFGAASGLIERLLVDEPDRRRGRGTVAALAAEEVLRGWGCGEVQISVPAEAEAAVRMARSLGYTERSRNMVKELPAEPPRLPEGFAHRPVTEAEFEEWSAKSRAAFAQSWIDRGVPEEQALAKAEDGRRRFLPQGLATPGVTVSAGVRDGQVVGYLWVGRLEREPGKGTGFVFEVEVVEGERGKGYGRALMLLAEHIALEAGEHLLELHVFAGNTPAIRLYESLGYRTTLVNSAKPLV</sequence>
<dbReference type="InterPro" id="IPR000182">
    <property type="entry name" value="GNAT_dom"/>
</dbReference>
<keyword evidence="5" id="KW-1185">Reference proteome</keyword>
<organism evidence="4 5">
    <name type="scientific">Streptomyces vietnamensis</name>
    <dbReference type="NCBI Taxonomy" id="362257"/>
    <lineage>
        <taxon>Bacteria</taxon>
        <taxon>Bacillati</taxon>
        <taxon>Actinomycetota</taxon>
        <taxon>Actinomycetes</taxon>
        <taxon>Kitasatosporales</taxon>
        <taxon>Streptomycetaceae</taxon>
        <taxon>Streptomyces</taxon>
    </lineage>
</organism>
<reference evidence="4 5" key="1">
    <citation type="submission" date="2014-12" db="EMBL/GenBank/DDBJ databases">
        <title>Complete genome sequence of Streptomyces vietnamensis strain GIMV4.0001, a genetic manipulable producer of the benzoisochromanequinone antibiotic granaticin.</title>
        <authorList>
            <person name="Deng M.R."/>
            <person name="Guo J."/>
            <person name="Ma L.Y."/>
            <person name="Feng G.D."/>
            <person name="Mo C.Y."/>
            <person name="Zhu H.H."/>
        </authorList>
    </citation>
    <scope>NUCLEOTIDE SEQUENCE [LARGE SCALE GENOMIC DNA]</scope>
    <source>
        <strain evidence="5">GIMV4.0001</strain>
    </source>
</reference>
<dbReference type="RefSeq" id="WP_041128289.1">
    <property type="nucleotide sequence ID" value="NZ_CP010407.1"/>
</dbReference>
<protein>
    <submittedName>
        <fullName evidence="4">Acetyltransferase</fullName>
    </submittedName>
</protein>
<feature type="domain" description="N-acetyltransferase" evidence="3">
    <location>
        <begin position="1"/>
        <end position="125"/>
    </location>
</feature>
<dbReference type="EMBL" id="CP010407">
    <property type="protein sequence ID" value="AJF64219.1"/>
    <property type="molecule type" value="Genomic_DNA"/>
</dbReference>
<dbReference type="AlphaFoldDB" id="A0A0B5I7K4"/>
<dbReference type="InterPro" id="IPR016181">
    <property type="entry name" value="Acyl_CoA_acyltransferase"/>
</dbReference>
<dbReference type="Gene3D" id="3.40.630.30">
    <property type="match status" value="2"/>
</dbReference>
<dbReference type="STRING" id="362257.SVTN_07090"/>
<dbReference type="HOGENOM" id="CLU_1000846_0_0_11"/>
<evidence type="ECO:0000313" key="4">
    <source>
        <dbReference type="EMBL" id="AJF64219.1"/>
    </source>
</evidence>
<dbReference type="PANTHER" id="PTHR43877">
    <property type="entry name" value="AMINOALKYLPHOSPHONATE N-ACETYLTRANSFERASE-RELATED-RELATED"/>
    <property type="match status" value="1"/>
</dbReference>
<dbReference type="KEGG" id="svt:SVTN_07090"/>
<evidence type="ECO:0000313" key="5">
    <source>
        <dbReference type="Proteomes" id="UP000031774"/>
    </source>
</evidence>
<evidence type="ECO:0000259" key="3">
    <source>
        <dbReference type="PROSITE" id="PS51186"/>
    </source>
</evidence>
<evidence type="ECO:0000256" key="2">
    <source>
        <dbReference type="ARBA" id="ARBA00023315"/>
    </source>
</evidence>
<feature type="domain" description="N-acetyltransferase" evidence="3">
    <location>
        <begin position="126"/>
        <end position="279"/>
    </location>
</feature>
<proteinExistence type="predicted"/>
<keyword evidence="1 4" id="KW-0808">Transferase</keyword>
<dbReference type="InterPro" id="IPR050832">
    <property type="entry name" value="Bact_Acetyltransf"/>
</dbReference>
<dbReference type="PANTHER" id="PTHR43877:SF2">
    <property type="entry name" value="AMINOALKYLPHOSPHONATE N-ACETYLTRANSFERASE-RELATED"/>
    <property type="match status" value="1"/>
</dbReference>
<accession>A0A0B5I7K4</accession>
<dbReference type="CDD" id="cd04301">
    <property type="entry name" value="NAT_SF"/>
    <property type="match status" value="1"/>
</dbReference>